<accession>A0A9P6QA00</accession>
<evidence type="ECO:0000313" key="5">
    <source>
        <dbReference type="Proteomes" id="UP000726737"/>
    </source>
</evidence>
<comment type="similarity">
    <text evidence="1 2">Belongs to the nucleosome assembly protein (NAP) family.</text>
</comment>
<evidence type="ECO:0000313" key="4">
    <source>
        <dbReference type="EMBL" id="KAG0262680.1"/>
    </source>
</evidence>
<dbReference type="EMBL" id="JAAAJA010000092">
    <property type="protein sequence ID" value="KAG0262680.1"/>
    <property type="molecule type" value="Genomic_DNA"/>
</dbReference>
<evidence type="ECO:0000256" key="2">
    <source>
        <dbReference type="RuleBase" id="RU003876"/>
    </source>
</evidence>
<dbReference type="SUPFAM" id="SSF143113">
    <property type="entry name" value="NAP-like"/>
    <property type="match status" value="1"/>
</dbReference>
<dbReference type="InterPro" id="IPR002164">
    <property type="entry name" value="NAP_family"/>
</dbReference>
<dbReference type="AlphaFoldDB" id="A0A9P6QA00"/>
<sequence length="225" mass="26199">MAEIDQAALEAVREDINALSEATEKVDLELTKKRNELMLPIFKKRRDVVAKIPKFWSTVCQNHHAVSQLISEADVPALDYLTDLWVEYDPKDHRNYELIFTFDENPYFSNKELVKKIVYKGDDGQVAESFEINWKEGKDLTAKDPKRKRNDDDDSDSFFTIFKDDDATVADFIAHDLFIEAFAHYLGEDQDFDEDDEDDDQSVDLDDEEDDEEEEEEPTKKKGKK</sequence>
<evidence type="ECO:0008006" key="6">
    <source>
        <dbReference type="Google" id="ProtNLM"/>
    </source>
</evidence>
<proteinExistence type="inferred from homology"/>
<dbReference type="Gene3D" id="3.30.1120.90">
    <property type="entry name" value="Nucleosome assembly protein"/>
    <property type="match status" value="1"/>
</dbReference>
<feature type="compositionally biased region" description="Acidic residues" evidence="3">
    <location>
        <begin position="188"/>
        <end position="217"/>
    </location>
</feature>
<dbReference type="PANTHER" id="PTHR11875">
    <property type="entry name" value="TESTIS-SPECIFIC Y-ENCODED PROTEIN"/>
    <property type="match status" value="1"/>
</dbReference>
<gene>
    <name evidence="4" type="ORF">BG011_009901</name>
</gene>
<name>A0A9P6QA00_9FUNG</name>
<comment type="caution">
    <text evidence="4">The sequence shown here is derived from an EMBL/GenBank/DDBJ whole genome shotgun (WGS) entry which is preliminary data.</text>
</comment>
<evidence type="ECO:0000256" key="3">
    <source>
        <dbReference type="SAM" id="MobiDB-lite"/>
    </source>
</evidence>
<dbReference type="OrthoDB" id="19419at2759"/>
<dbReference type="GO" id="GO:0005634">
    <property type="term" value="C:nucleus"/>
    <property type="evidence" value="ECO:0007669"/>
    <property type="project" value="InterPro"/>
</dbReference>
<feature type="region of interest" description="Disordered" evidence="3">
    <location>
        <begin position="188"/>
        <end position="225"/>
    </location>
</feature>
<dbReference type="Proteomes" id="UP000726737">
    <property type="component" value="Unassembled WGS sequence"/>
</dbReference>
<protein>
    <recommendedName>
        <fullName evidence="6">Template-activating factor I</fullName>
    </recommendedName>
</protein>
<dbReference type="InterPro" id="IPR037231">
    <property type="entry name" value="NAP-like_sf"/>
</dbReference>
<reference evidence="4" key="1">
    <citation type="journal article" date="2020" name="Fungal Divers.">
        <title>Resolving the Mortierellaceae phylogeny through synthesis of multi-gene phylogenetics and phylogenomics.</title>
        <authorList>
            <person name="Vandepol N."/>
            <person name="Liber J."/>
            <person name="Desiro A."/>
            <person name="Na H."/>
            <person name="Kennedy M."/>
            <person name="Barry K."/>
            <person name="Grigoriev I.V."/>
            <person name="Miller A.N."/>
            <person name="O'Donnell K."/>
            <person name="Stajich J.E."/>
            <person name="Bonito G."/>
        </authorList>
    </citation>
    <scope>NUCLEOTIDE SEQUENCE</scope>
    <source>
        <strain evidence="4">KOD948</strain>
    </source>
</reference>
<dbReference type="GO" id="GO:0006334">
    <property type="term" value="P:nucleosome assembly"/>
    <property type="evidence" value="ECO:0007669"/>
    <property type="project" value="InterPro"/>
</dbReference>
<evidence type="ECO:0000256" key="1">
    <source>
        <dbReference type="ARBA" id="ARBA00009947"/>
    </source>
</evidence>
<organism evidence="4 5">
    <name type="scientific">Mortierella polycephala</name>
    <dbReference type="NCBI Taxonomy" id="41804"/>
    <lineage>
        <taxon>Eukaryota</taxon>
        <taxon>Fungi</taxon>
        <taxon>Fungi incertae sedis</taxon>
        <taxon>Mucoromycota</taxon>
        <taxon>Mortierellomycotina</taxon>
        <taxon>Mortierellomycetes</taxon>
        <taxon>Mortierellales</taxon>
        <taxon>Mortierellaceae</taxon>
        <taxon>Mortierella</taxon>
    </lineage>
</organism>
<keyword evidence="5" id="KW-1185">Reference proteome</keyword>
<dbReference type="Pfam" id="PF00956">
    <property type="entry name" value="NAP"/>
    <property type="match status" value="1"/>
</dbReference>